<sequence length="92" mass="10227">MSTHSQPPKYIYKILPPSPTPPSPLPTSLPLSDLDARDSFIHMSTSSQILGTLDNFFSSTPHVYILRVPYAEVESRVKWEMAVGKKPEEKGG</sequence>
<feature type="compositionally biased region" description="Pro residues" evidence="1">
    <location>
        <begin position="16"/>
        <end position="27"/>
    </location>
</feature>
<comment type="caution">
    <text evidence="2">The sequence shown here is derived from an EMBL/GenBank/DDBJ whole genome shotgun (WGS) entry which is preliminary data.</text>
</comment>
<feature type="region of interest" description="Disordered" evidence="1">
    <location>
        <begin position="1"/>
        <end position="29"/>
    </location>
</feature>
<reference evidence="2 3" key="1">
    <citation type="submission" date="2018-05" db="EMBL/GenBank/DDBJ databases">
        <title>Genome sequencing and assembly of the regulated plant pathogen Lachnellula willkommii and related sister species for the development of diagnostic species identification markers.</title>
        <authorList>
            <person name="Giroux E."/>
            <person name="Bilodeau G."/>
        </authorList>
    </citation>
    <scope>NUCLEOTIDE SEQUENCE [LARGE SCALE GENOMIC DNA]</scope>
    <source>
        <strain evidence="2 3">CBS 160.35</strain>
    </source>
</reference>
<keyword evidence="3" id="KW-1185">Reference proteome</keyword>
<feature type="non-terminal residue" evidence="2">
    <location>
        <position position="92"/>
    </location>
</feature>
<dbReference type="EMBL" id="QGMI01000242">
    <property type="protein sequence ID" value="TVY44266.1"/>
    <property type="molecule type" value="Genomic_DNA"/>
</dbReference>
<organism evidence="2 3">
    <name type="scientific">Lachnellula occidentalis</name>
    <dbReference type="NCBI Taxonomy" id="215460"/>
    <lineage>
        <taxon>Eukaryota</taxon>
        <taxon>Fungi</taxon>
        <taxon>Dikarya</taxon>
        <taxon>Ascomycota</taxon>
        <taxon>Pezizomycotina</taxon>
        <taxon>Leotiomycetes</taxon>
        <taxon>Helotiales</taxon>
        <taxon>Lachnaceae</taxon>
        <taxon>Lachnellula</taxon>
    </lineage>
</organism>
<proteinExistence type="predicted"/>
<accession>A0A8H8S2K5</accession>
<dbReference type="Pfam" id="PF06108">
    <property type="entry name" value="DUF952"/>
    <property type="match status" value="1"/>
</dbReference>
<dbReference type="PANTHER" id="PTHR34129:SF1">
    <property type="entry name" value="DUF952 DOMAIN-CONTAINING PROTEIN"/>
    <property type="match status" value="1"/>
</dbReference>
<dbReference type="PANTHER" id="PTHR34129">
    <property type="entry name" value="BLR1139 PROTEIN"/>
    <property type="match status" value="1"/>
</dbReference>
<dbReference type="OrthoDB" id="3335358at2759"/>
<evidence type="ECO:0000256" key="1">
    <source>
        <dbReference type="SAM" id="MobiDB-lite"/>
    </source>
</evidence>
<dbReference type="Proteomes" id="UP000443090">
    <property type="component" value="Unassembled WGS sequence"/>
</dbReference>
<evidence type="ECO:0008006" key="4">
    <source>
        <dbReference type="Google" id="ProtNLM"/>
    </source>
</evidence>
<dbReference type="Gene3D" id="3.20.170.20">
    <property type="entry name" value="Protein of unknown function DUF952"/>
    <property type="match status" value="1"/>
</dbReference>
<gene>
    <name evidence="2" type="ORF">LOCC1_G006807</name>
</gene>
<protein>
    <recommendedName>
        <fullName evidence="4">DUF952 domain-containing protein</fullName>
    </recommendedName>
</protein>
<evidence type="ECO:0000313" key="3">
    <source>
        <dbReference type="Proteomes" id="UP000443090"/>
    </source>
</evidence>
<dbReference type="AlphaFoldDB" id="A0A8H8S2K5"/>
<dbReference type="SUPFAM" id="SSF56399">
    <property type="entry name" value="ADP-ribosylation"/>
    <property type="match status" value="1"/>
</dbReference>
<dbReference type="InterPro" id="IPR009297">
    <property type="entry name" value="DUF952"/>
</dbReference>
<evidence type="ECO:0000313" key="2">
    <source>
        <dbReference type="EMBL" id="TVY44266.1"/>
    </source>
</evidence>
<name>A0A8H8S2K5_9HELO</name>